<organism evidence="1 2">
    <name type="scientific">Chaetomium tenue</name>
    <dbReference type="NCBI Taxonomy" id="1854479"/>
    <lineage>
        <taxon>Eukaryota</taxon>
        <taxon>Fungi</taxon>
        <taxon>Dikarya</taxon>
        <taxon>Ascomycota</taxon>
        <taxon>Pezizomycotina</taxon>
        <taxon>Sordariomycetes</taxon>
        <taxon>Sordariomycetidae</taxon>
        <taxon>Sordariales</taxon>
        <taxon>Chaetomiaceae</taxon>
        <taxon>Chaetomium</taxon>
    </lineage>
</organism>
<evidence type="ECO:0000313" key="1">
    <source>
        <dbReference type="EMBL" id="KAH6627528.1"/>
    </source>
</evidence>
<protein>
    <submittedName>
        <fullName evidence="1">Uncharacterized protein</fullName>
    </submittedName>
</protein>
<sequence length="1162" mass="129350">MPSFKGQRSYISVLSLLFLVVLSFYLAKDDSTKGKVHGSVSPLRPRQWASNVSTMAGPPKGYARRVEDDPYTCGKNRPCSNGACCGPSGNCGYSPEYCGKGCISNCNATAECGQYAATPGKTCPLKTCCSEHGFCGTTEEFCKPGCQSICILNPQPPGGSPKNVSRNKVIGYYETWSYRSRCNQKSPSDLPLSELTHLNYAFAFVKPKTYELTTMDDKTTEDLWQLTVDTKKYNPNLKVYVAVGGWTFSDNHTVTQPLLGEISRTASNRQKFADGVVKFLNKYGFDGLDIDWEYPGAPDRGGKPEDTENFTLLMKTLRLTFNAAPRPLGLTFTIPSSLWYLRWFDLPGLLKWADWTNLMSYDLHGTWDRHNPIGAIVQAHTNLTEIKLATQLLWRVGVKPSQVVLGYGFYGRSFELSDKDCSTPGCKFKGGARPGPCSDTSGILMYYEIQAIRKQLPDLKPVFDKKAAVKYLVFDKDQWISYDDADTFKLKLKWADEVGFGGTMIWASDTDDDKFSAMSGLMGYEVAHVDTGPNLDGVLSLTLTKGNVGKSLQGENGQECRALLDYSCKATGDLRCDHGETLVGWDRDGCDEDEGKPICCPSGTAPNKCVWRGSGNDGGIWGDCNGQCHAGESRVLDSNWGGGPEKDRESDPYKCARGSKVFCCEAGDWKTAIDGCYWTECFGEPSCDSGTKEVATKKGSCSFGIEPKYCCPDDTPLHDCTWRGSAPECVDANCKMEDDGEVLAEVQVDSQSGGDSWNLCSWGREKALCCQVSKAPPPPLYCDTTSCDLDPLFCSQNNRDSWGNPLSFEKRDFEVSLLEKRGPRRTLDWKTVAGHIVAQYSLTYPTTGAYMRHLREGLRGIARRWWQMASRDCDNPVVSPVRLDEDRAAPETAQVEHTVPVVTISRFAAVANHGRHWAPRPAGYGRSDRNGGWIEVGQITPEGPRTNTPAIRSEHFWRNVWIDQEGLPANLPRVTPGSPDIRQPVGRLFEALGSNTNPNHFTLLEENINEIKGRIEIFNAPMAQARFRRYVRSALNSGNADPAADIESFMAPLREARGVFEYLRSEDVVTRLDTITASIFSQLQILELHIPEAEGLSAHWNEFYPHYFSQVSEFARTWASDQIEWTRSQYNANTDAYNRDSVLKRLKDIENDIPNWKYAFED</sequence>
<gene>
    <name evidence="1" type="ORF">F5144DRAFT_576093</name>
</gene>
<comment type="caution">
    <text evidence="1">The sequence shown here is derived from an EMBL/GenBank/DDBJ whole genome shotgun (WGS) entry which is preliminary data.</text>
</comment>
<proteinExistence type="predicted"/>
<dbReference type="Proteomes" id="UP000724584">
    <property type="component" value="Unassembled WGS sequence"/>
</dbReference>
<accession>A0ACB7P6D0</accession>
<name>A0ACB7P6D0_9PEZI</name>
<reference evidence="1 2" key="1">
    <citation type="journal article" date="2021" name="Nat. Commun.">
        <title>Genetic determinants of endophytism in the Arabidopsis root mycobiome.</title>
        <authorList>
            <person name="Mesny F."/>
            <person name="Miyauchi S."/>
            <person name="Thiergart T."/>
            <person name="Pickel B."/>
            <person name="Atanasova L."/>
            <person name="Karlsson M."/>
            <person name="Huettel B."/>
            <person name="Barry K.W."/>
            <person name="Haridas S."/>
            <person name="Chen C."/>
            <person name="Bauer D."/>
            <person name="Andreopoulos W."/>
            <person name="Pangilinan J."/>
            <person name="LaButti K."/>
            <person name="Riley R."/>
            <person name="Lipzen A."/>
            <person name="Clum A."/>
            <person name="Drula E."/>
            <person name="Henrissat B."/>
            <person name="Kohler A."/>
            <person name="Grigoriev I.V."/>
            <person name="Martin F.M."/>
            <person name="Hacquard S."/>
        </authorList>
    </citation>
    <scope>NUCLEOTIDE SEQUENCE [LARGE SCALE GENOMIC DNA]</scope>
    <source>
        <strain evidence="1 2">MPI-SDFR-AT-0079</strain>
    </source>
</reference>
<dbReference type="EMBL" id="JAGIZQ010000005">
    <property type="protein sequence ID" value="KAH6627528.1"/>
    <property type="molecule type" value="Genomic_DNA"/>
</dbReference>
<keyword evidence="2" id="KW-1185">Reference proteome</keyword>
<evidence type="ECO:0000313" key="2">
    <source>
        <dbReference type="Proteomes" id="UP000724584"/>
    </source>
</evidence>